<dbReference type="InterPro" id="IPR028974">
    <property type="entry name" value="TSP_type-3_rpt"/>
</dbReference>
<proteinExistence type="predicted"/>
<dbReference type="SUPFAM" id="SSF103647">
    <property type="entry name" value="TSP type-3 repeat"/>
    <property type="match status" value="1"/>
</dbReference>
<dbReference type="Pfam" id="PF00691">
    <property type="entry name" value="OmpA"/>
    <property type="match status" value="1"/>
</dbReference>
<feature type="signal peptide" evidence="3">
    <location>
        <begin position="1"/>
        <end position="22"/>
    </location>
</feature>
<name>A0A512BEL0_9BACT</name>
<dbReference type="CDD" id="cd07185">
    <property type="entry name" value="OmpA_C-like"/>
    <property type="match status" value="1"/>
</dbReference>
<reference evidence="5 6" key="1">
    <citation type="submission" date="2019-07" db="EMBL/GenBank/DDBJ databases">
        <title>Whole genome shotgun sequence of Segetibacter aerophilus NBRC 106135.</title>
        <authorList>
            <person name="Hosoyama A."/>
            <person name="Uohara A."/>
            <person name="Ohji S."/>
            <person name="Ichikawa N."/>
        </authorList>
    </citation>
    <scope>NUCLEOTIDE SEQUENCE [LARGE SCALE GENOMIC DNA]</scope>
    <source>
        <strain evidence="5 6">NBRC 106135</strain>
    </source>
</reference>
<dbReference type="GO" id="GO:0005509">
    <property type="term" value="F:calcium ion binding"/>
    <property type="evidence" value="ECO:0007669"/>
    <property type="project" value="InterPro"/>
</dbReference>
<gene>
    <name evidence="5" type="ORF">SAE01_29070</name>
</gene>
<organism evidence="5 6">
    <name type="scientific">Segetibacter aerophilus</name>
    <dbReference type="NCBI Taxonomy" id="670293"/>
    <lineage>
        <taxon>Bacteria</taxon>
        <taxon>Pseudomonadati</taxon>
        <taxon>Bacteroidota</taxon>
        <taxon>Chitinophagia</taxon>
        <taxon>Chitinophagales</taxon>
        <taxon>Chitinophagaceae</taxon>
        <taxon>Segetibacter</taxon>
    </lineage>
</organism>
<keyword evidence="6" id="KW-1185">Reference proteome</keyword>
<accession>A0A512BEL0</accession>
<dbReference type="Proteomes" id="UP000321513">
    <property type="component" value="Unassembled WGS sequence"/>
</dbReference>
<feature type="compositionally biased region" description="Polar residues" evidence="2">
    <location>
        <begin position="486"/>
        <end position="497"/>
    </location>
</feature>
<keyword evidence="1" id="KW-0472">Membrane</keyword>
<keyword evidence="3" id="KW-0732">Signal</keyword>
<dbReference type="InterPro" id="IPR006665">
    <property type="entry name" value="OmpA-like"/>
</dbReference>
<dbReference type="Gene3D" id="3.30.1330.60">
    <property type="entry name" value="OmpA-like domain"/>
    <property type="match status" value="1"/>
</dbReference>
<evidence type="ECO:0000259" key="4">
    <source>
        <dbReference type="PROSITE" id="PS51123"/>
    </source>
</evidence>
<comment type="caution">
    <text evidence="5">The sequence shown here is derived from an EMBL/GenBank/DDBJ whole genome shotgun (WGS) entry which is preliminary data.</text>
</comment>
<feature type="region of interest" description="Disordered" evidence="2">
    <location>
        <begin position="484"/>
        <end position="509"/>
    </location>
</feature>
<dbReference type="EMBL" id="BJYT01000010">
    <property type="protein sequence ID" value="GEO10411.1"/>
    <property type="molecule type" value="Genomic_DNA"/>
</dbReference>
<feature type="domain" description="OmpA-like" evidence="4">
    <location>
        <begin position="392"/>
        <end position="509"/>
    </location>
</feature>
<dbReference type="PROSITE" id="PS51123">
    <property type="entry name" value="OMPA_2"/>
    <property type="match status" value="1"/>
</dbReference>
<evidence type="ECO:0000256" key="3">
    <source>
        <dbReference type="SAM" id="SignalP"/>
    </source>
</evidence>
<evidence type="ECO:0000256" key="2">
    <source>
        <dbReference type="SAM" id="MobiDB-lite"/>
    </source>
</evidence>
<dbReference type="OrthoDB" id="1522982at2"/>
<evidence type="ECO:0000313" key="6">
    <source>
        <dbReference type="Proteomes" id="UP000321513"/>
    </source>
</evidence>
<feature type="chain" id="PRO_5021892287" description="OmpA-like domain-containing protein" evidence="3">
    <location>
        <begin position="23"/>
        <end position="509"/>
    </location>
</feature>
<dbReference type="InterPro" id="IPR036737">
    <property type="entry name" value="OmpA-like_sf"/>
</dbReference>
<sequence>MASNKYILMLGLISLCSSAAFAQQSDAGYDWRDSSKIATKNLPQQSEFLNNQYPYPAKPRSMWELGFAAGNNMVVGDIRPKMDVGGAITLRKAVSHTFSFRFGYFGGYAQGYPNIPQTQTQPAVRAFQNWKHSVAADVIASLNPNSHYRGNPKTNVYVLGGLDLIATKVFVRGLANTQIDGAYGTFYGAGFRSNQTGLLRTFGGREVGGRKGWALAPGASAGLGIAFKLSPKVNIGLEQRFTFVNYDFLDGYEAPNSRNFDMYSFTSARLNLNLGSSAKRVQPLWWSNANNFVYNEINRPQHMKLPTPVLPDADGDGITDQFDMEPNTPAGAPVDARGVAKDTDADGVPDYKDKELLTPQKCFPVDADGVGNCPEPACCTELRARIDSGLVGAACNIGNLPSIQFTSSRATLSKDAMTLLASAATQIKATPDCRVRVIGHGASDKRAQQLSWDRVNSVIRYLVEKQGISEDRFIFSYGEEGDPNTVDLTGTKETGPNTVPAPHPNLKRR</sequence>
<dbReference type="AlphaFoldDB" id="A0A512BEL0"/>
<dbReference type="RefSeq" id="WP_147204524.1">
    <property type="nucleotide sequence ID" value="NZ_BJYT01000010.1"/>
</dbReference>
<evidence type="ECO:0000313" key="5">
    <source>
        <dbReference type="EMBL" id="GEO10411.1"/>
    </source>
</evidence>
<dbReference type="GO" id="GO:0016020">
    <property type="term" value="C:membrane"/>
    <property type="evidence" value="ECO:0007669"/>
    <property type="project" value="UniProtKB-UniRule"/>
</dbReference>
<protein>
    <recommendedName>
        <fullName evidence="4">OmpA-like domain-containing protein</fullName>
    </recommendedName>
</protein>
<dbReference type="SUPFAM" id="SSF103088">
    <property type="entry name" value="OmpA-like"/>
    <property type="match status" value="1"/>
</dbReference>
<dbReference type="Gene3D" id="4.10.1080.10">
    <property type="entry name" value="TSP type-3 repeat"/>
    <property type="match status" value="1"/>
</dbReference>
<evidence type="ECO:0000256" key="1">
    <source>
        <dbReference type="PROSITE-ProRule" id="PRU00473"/>
    </source>
</evidence>